<evidence type="ECO:0000313" key="4">
    <source>
        <dbReference type="EMBL" id="OGZ34012.1"/>
    </source>
</evidence>
<accession>A0A1G2F8B6</accession>
<dbReference type="EMBL" id="MHMW01000021">
    <property type="protein sequence ID" value="OGZ34012.1"/>
    <property type="molecule type" value="Genomic_DNA"/>
</dbReference>
<dbReference type="InterPro" id="IPR029063">
    <property type="entry name" value="SAM-dependent_MTases_sf"/>
</dbReference>
<protein>
    <recommendedName>
        <fullName evidence="6">DOT1 domain-containing protein</fullName>
    </recommendedName>
</protein>
<sequence>MFELAQIKLGQKLYDLGAGDGRAMIIAKSEFGASTEGFELSPIVYLIGRLNLLFHRAKGAKLYFKNFYNQDLSEANVIFCFLSPHAMERLKPKFEKELKPGTKIISYSFSLHGWQPKEVIEGYPGKMFLYEI</sequence>
<dbReference type="CDD" id="cd02440">
    <property type="entry name" value="AdoMet_MTases"/>
    <property type="match status" value="1"/>
</dbReference>
<dbReference type="Proteomes" id="UP000179099">
    <property type="component" value="Unassembled WGS sequence"/>
</dbReference>
<evidence type="ECO:0000256" key="3">
    <source>
        <dbReference type="ARBA" id="ARBA00022691"/>
    </source>
</evidence>
<reference evidence="4 5" key="1">
    <citation type="journal article" date="2016" name="Nat. Commun.">
        <title>Thousands of microbial genomes shed light on interconnected biogeochemical processes in an aquifer system.</title>
        <authorList>
            <person name="Anantharaman K."/>
            <person name="Brown C.T."/>
            <person name="Hug L.A."/>
            <person name="Sharon I."/>
            <person name="Castelle C.J."/>
            <person name="Probst A.J."/>
            <person name="Thomas B.C."/>
            <person name="Singh A."/>
            <person name="Wilkins M.J."/>
            <person name="Karaoz U."/>
            <person name="Brodie E.L."/>
            <person name="Williams K.H."/>
            <person name="Hubbard S.S."/>
            <person name="Banfield J.F."/>
        </authorList>
    </citation>
    <scope>NUCLEOTIDE SEQUENCE [LARGE SCALE GENOMIC DNA]</scope>
</reference>
<evidence type="ECO:0008006" key="6">
    <source>
        <dbReference type="Google" id="ProtNLM"/>
    </source>
</evidence>
<dbReference type="PANTHER" id="PTHR13610:SF11">
    <property type="entry name" value="METHYLTRANSFERASE DOMAIN-CONTAINING PROTEIN"/>
    <property type="match status" value="1"/>
</dbReference>
<comment type="caution">
    <text evidence="4">The sequence shown here is derived from an EMBL/GenBank/DDBJ whole genome shotgun (WGS) entry which is preliminary data.</text>
</comment>
<dbReference type="PANTHER" id="PTHR13610">
    <property type="entry name" value="METHYLTRANSFERASE DOMAIN-CONTAINING PROTEIN"/>
    <property type="match status" value="1"/>
</dbReference>
<organism evidence="4 5">
    <name type="scientific">Candidatus Portnoybacteria bacterium RBG_19FT_COMBO_36_7</name>
    <dbReference type="NCBI Taxonomy" id="1801992"/>
    <lineage>
        <taxon>Bacteria</taxon>
        <taxon>Candidatus Portnoyibacteriota</taxon>
    </lineage>
</organism>
<dbReference type="Gene3D" id="3.40.50.150">
    <property type="entry name" value="Vaccinia Virus protein VP39"/>
    <property type="match status" value="1"/>
</dbReference>
<evidence type="ECO:0000313" key="5">
    <source>
        <dbReference type="Proteomes" id="UP000179099"/>
    </source>
</evidence>
<dbReference type="GO" id="GO:0016279">
    <property type="term" value="F:protein-lysine N-methyltransferase activity"/>
    <property type="evidence" value="ECO:0007669"/>
    <property type="project" value="InterPro"/>
</dbReference>
<dbReference type="SUPFAM" id="SSF53335">
    <property type="entry name" value="S-adenosyl-L-methionine-dependent methyltransferases"/>
    <property type="match status" value="1"/>
</dbReference>
<dbReference type="AlphaFoldDB" id="A0A1G2F8B6"/>
<gene>
    <name evidence="4" type="ORF">A2Y98_00910</name>
</gene>
<evidence type="ECO:0000256" key="1">
    <source>
        <dbReference type="ARBA" id="ARBA00022603"/>
    </source>
</evidence>
<dbReference type="InterPro" id="IPR026170">
    <property type="entry name" value="FAM173A/B"/>
</dbReference>
<keyword evidence="3" id="KW-0949">S-adenosyl-L-methionine</keyword>
<proteinExistence type="predicted"/>
<name>A0A1G2F8B6_9BACT</name>
<dbReference type="GO" id="GO:0032259">
    <property type="term" value="P:methylation"/>
    <property type="evidence" value="ECO:0007669"/>
    <property type="project" value="UniProtKB-KW"/>
</dbReference>
<dbReference type="STRING" id="1801992.A2Y98_00910"/>
<keyword evidence="2" id="KW-0808">Transferase</keyword>
<evidence type="ECO:0000256" key="2">
    <source>
        <dbReference type="ARBA" id="ARBA00022679"/>
    </source>
</evidence>
<keyword evidence="1" id="KW-0489">Methyltransferase</keyword>